<dbReference type="PROSITE" id="PS50002">
    <property type="entry name" value="SH3"/>
    <property type="match status" value="1"/>
</dbReference>
<dbReference type="InterPro" id="IPR001478">
    <property type="entry name" value="PDZ"/>
</dbReference>
<dbReference type="SMART" id="SM00326">
    <property type="entry name" value="SH3"/>
    <property type="match status" value="1"/>
</dbReference>
<evidence type="ECO:0000256" key="2">
    <source>
        <dbReference type="PROSITE-ProRule" id="PRU00192"/>
    </source>
</evidence>
<feature type="domain" description="PDZ" evidence="4">
    <location>
        <begin position="47"/>
        <end position="113"/>
    </location>
</feature>
<dbReference type="Gene3D" id="2.30.30.40">
    <property type="entry name" value="SH3 Domains"/>
    <property type="match status" value="1"/>
</dbReference>
<name>A0A183AFQ2_9TREM</name>
<reference evidence="5" key="1">
    <citation type="submission" date="2016-06" db="UniProtKB">
        <authorList>
            <consortium name="WormBaseParasite"/>
        </authorList>
    </citation>
    <scope>IDENTIFICATION</scope>
</reference>
<feature type="domain" description="SH3" evidence="3">
    <location>
        <begin position="119"/>
        <end position="206"/>
    </location>
</feature>
<dbReference type="Pfam" id="PF00595">
    <property type="entry name" value="PDZ"/>
    <property type="match status" value="1"/>
</dbReference>
<dbReference type="Pfam" id="PF07653">
    <property type="entry name" value="SH3_2"/>
    <property type="match status" value="1"/>
</dbReference>
<organism evidence="5">
    <name type="scientific">Echinostoma caproni</name>
    <dbReference type="NCBI Taxonomy" id="27848"/>
    <lineage>
        <taxon>Eukaryota</taxon>
        <taxon>Metazoa</taxon>
        <taxon>Spiralia</taxon>
        <taxon>Lophotrochozoa</taxon>
        <taxon>Platyhelminthes</taxon>
        <taxon>Trematoda</taxon>
        <taxon>Digenea</taxon>
        <taxon>Plagiorchiida</taxon>
        <taxon>Echinostomata</taxon>
        <taxon>Echinostomatoidea</taxon>
        <taxon>Echinostomatidae</taxon>
        <taxon>Echinostoma</taxon>
    </lineage>
</organism>
<dbReference type="InterPro" id="IPR050716">
    <property type="entry name" value="MAGUK"/>
</dbReference>
<dbReference type="InterPro" id="IPR036034">
    <property type="entry name" value="PDZ_sf"/>
</dbReference>
<evidence type="ECO:0000313" key="5">
    <source>
        <dbReference type="WBParaSite" id="ECPE_0000580001-mRNA-1"/>
    </source>
</evidence>
<dbReference type="CDD" id="cd11862">
    <property type="entry name" value="SH3_MPP"/>
    <property type="match status" value="1"/>
</dbReference>
<protein>
    <submittedName>
        <fullName evidence="5">PDZ domain-containing protein</fullName>
    </submittedName>
</protein>
<dbReference type="SUPFAM" id="SSF50044">
    <property type="entry name" value="SH3-domain"/>
    <property type="match status" value="1"/>
</dbReference>
<evidence type="ECO:0000259" key="3">
    <source>
        <dbReference type="PROSITE" id="PS50002"/>
    </source>
</evidence>
<dbReference type="InterPro" id="IPR001452">
    <property type="entry name" value="SH3_domain"/>
</dbReference>
<evidence type="ECO:0000259" key="4">
    <source>
        <dbReference type="PROSITE" id="PS50106"/>
    </source>
</evidence>
<dbReference type="PROSITE" id="PS50106">
    <property type="entry name" value="PDZ"/>
    <property type="match status" value="1"/>
</dbReference>
<evidence type="ECO:0000256" key="1">
    <source>
        <dbReference type="ARBA" id="ARBA00022443"/>
    </source>
</evidence>
<dbReference type="Gene3D" id="2.30.42.10">
    <property type="match status" value="1"/>
</dbReference>
<proteinExistence type="predicted"/>
<dbReference type="SMART" id="SM00228">
    <property type="entry name" value="PDZ"/>
    <property type="match status" value="1"/>
</dbReference>
<sequence length="206" mass="22612">LKPAQVKHFGCTVNTEFFWLLAKQDSYGPTLPDIPHEVDEDDVCMKIVNLIKEEESLGATIKLNERTGAVLVARVLHGGAADRSTAIDVGDEIQEINGVPVRGRDPMEVIRMLVSYFLCINLHVRTLFSYSPKSDSLIPCPQAGLAFLRGEILRLANTDDPNWWQAVKVEFAPNGPVSSLLTSTAPQAGLGKTGLIPSKALKEWYV</sequence>
<dbReference type="PANTHER" id="PTHR23122">
    <property type="entry name" value="MEMBRANE-ASSOCIATED GUANYLATE KINASE MAGUK"/>
    <property type="match status" value="1"/>
</dbReference>
<dbReference type="AlphaFoldDB" id="A0A183AFQ2"/>
<dbReference type="WBParaSite" id="ECPE_0000580001-mRNA-1">
    <property type="protein sequence ID" value="ECPE_0000580001-mRNA-1"/>
    <property type="gene ID" value="ECPE_0000580001"/>
</dbReference>
<dbReference type="InterPro" id="IPR036028">
    <property type="entry name" value="SH3-like_dom_sf"/>
</dbReference>
<keyword evidence="1 2" id="KW-0728">SH3 domain</keyword>
<accession>A0A183AFQ2</accession>
<dbReference type="SUPFAM" id="SSF50156">
    <property type="entry name" value="PDZ domain-like"/>
    <property type="match status" value="1"/>
</dbReference>